<reference evidence="1" key="1">
    <citation type="submission" date="2020-03" db="EMBL/GenBank/DDBJ databases">
        <title>The deep terrestrial virosphere.</title>
        <authorList>
            <person name="Holmfeldt K."/>
            <person name="Nilsson E."/>
            <person name="Simone D."/>
            <person name="Lopez-Fernandez M."/>
            <person name="Wu X."/>
            <person name="de Brujin I."/>
            <person name="Lundin D."/>
            <person name="Andersson A."/>
            <person name="Bertilsson S."/>
            <person name="Dopson M."/>
        </authorList>
    </citation>
    <scope>NUCLEOTIDE SEQUENCE</scope>
    <source>
        <strain evidence="1">MM415B01185</strain>
    </source>
</reference>
<organism evidence="1">
    <name type="scientific">viral metagenome</name>
    <dbReference type="NCBI Taxonomy" id="1070528"/>
    <lineage>
        <taxon>unclassified sequences</taxon>
        <taxon>metagenomes</taxon>
        <taxon>organismal metagenomes</taxon>
    </lineage>
</organism>
<dbReference type="EMBL" id="MT141395">
    <property type="protein sequence ID" value="QJA60088.1"/>
    <property type="molecule type" value="Genomic_DNA"/>
</dbReference>
<dbReference type="AlphaFoldDB" id="A0A6M3IS45"/>
<evidence type="ECO:0000313" key="1">
    <source>
        <dbReference type="EMBL" id="QJA60088.1"/>
    </source>
</evidence>
<proteinExistence type="predicted"/>
<accession>A0A6M3IS45</accession>
<gene>
    <name evidence="1" type="ORF">MM415B01185_0022</name>
</gene>
<protein>
    <submittedName>
        <fullName evidence="1">Uncharacterized protein</fullName>
    </submittedName>
</protein>
<name>A0A6M3IS45_9ZZZZ</name>
<sequence length="76" mass="8786">MKPVENKVKACFKLGHIYRYIGDSDADDEGQEFGVVRIKTCSNTWCSKIEGSCDHTIAYDEHDNEWCGIYDDFEEE</sequence>